<evidence type="ECO:0000313" key="3">
    <source>
        <dbReference type="Proteomes" id="UP000754563"/>
    </source>
</evidence>
<reference evidence="2" key="2">
    <citation type="journal article" date="2021" name="Microbiome">
        <title>Successional dynamics and alternative stable states in a saline activated sludge microbial community over 9 years.</title>
        <authorList>
            <person name="Wang Y."/>
            <person name="Ye J."/>
            <person name="Ju F."/>
            <person name="Liu L."/>
            <person name="Boyd J.A."/>
            <person name="Deng Y."/>
            <person name="Parks D.H."/>
            <person name="Jiang X."/>
            <person name="Yin X."/>
            <person name="Woodcroft B.J."/>
            <person name="Tyson G.W."/>
            <person name="Hugenholtz P."/>
            <person name="Polz M.F."/>
            <person name="Zhang T."/>
        </authorList>
    </citation>
    <scope>NUCLEOTIDE SEQUENCE</scope>
    <source>
        <strain evidence="2">HKST-UBA11</strain>
    </source>
</reference>
<keyword evidence="1" id="KW-0472">Membrane</keyword>
<organism evidence="2 3">
    <name type="scientific">Candidatus Dojkabacteria bacterium</name>
    <dbReference type="NCBI Taxonomy" id="2099670"/>
    <lineage>
        <taxon>Bacteria</taxon>
        <taxon>Candidatus Dojkabacteria</taxon>
    </lineage>
</organism>
<feature type="transmembrane region" description="Helical" evidence="1">
    <location>
        <begin position="175"/>
        <end position="196"/>
    </location>
</feature>
<evidence type="ECO:0000313" key="2">
    <source>
        <dbReference type="EMBL" id="MCA9385135.1"/>
    </source>
</evidence>
<reference evidence="2" key="1">
    <citation type="submission" date="2020-04" db="EMBL/GenBank/DDBJ databases">
        <authorList>
            <person name="Zhang T."/>
        </authorList>
    </citation>
    <scope>NUCLEOTIDE SEQUENCE</scope>
    <source>
        <strain evidence="2">HKST-UBA11</strain>
    </source>
</reference>
<feature type="transmembrane region" description="Helical" evidence="1">
    <location>
        <begin position="208"/>
        <end position="230"/>
    </location>
</feature>
<gene>
    <name evidence="2" type="ORF">KC717_00640</name>
</gene>
<protein>
    <submittedName>
        <fullName evidence="2">Uncharacterized protein</fullName>
    </submittedName>
</protein>
<comment type="caution">
    <text evidence="2">The sequence shown here is derived from an EMBL/GenBank/DDBJ whole genome shotgun (WGS) entry which is preliminary data.</text>
</comment>
<feature type="non-terminal residue" evidence="2">
    <location>
        <position position="1"/>
    </location>
</feature>
<keyword evidence="1" id="KW-1133">Transmembrane helix</keyword>
<accession>A0A955RJW3</accession>
<proteinExistence type="predicted"/>
<name>A0A955RJW3_9BACT</name>
<dbReference type="Proteomes" id="UP000754563">
    <property type="component" value="Unassembled WGS sequence"/>
</dbReference>
<evidence type="ECO:0000256" key="1">
    <source>
        <dbReference type="SAM" id="Phobius"/>
    </source>
</evidence>
<feature type="transmembrane region" description="Helical" evidence="1">
    <location>
        <begin position="251"/>
        <end position="272"/>
    </location>
</feature>
<dbReference type="EMBL" id="JAGQLH010000004">
    <property type="protein sequence ID" value="MCA9385135.1"/>
    <property type="molecule type" value="Genomic_DNA"/>
</dbReference>
<feature type="transmembrane region" description="Helical" evidence="1">
    <location>
        <begin position="137"/>
        <end position="155"/>
    </location>
</feature>
<dbReference type="AlphaFoldDB" id="A0A955RJW3"/>
<keyword evidence="1" id="KW-0812">Transmembrane</keyword>
<sequence length="291" mass="34226">RLHSEFLGALSYSYLTSKNRIQKFYQTAVYLFSNNYWDVPSIIRTWSMSLSMPVLASSVTHRKNRETWSCYSINLGVMKKVNYWDTSICIDDTPFFWRPFDFFNGEFECEVFYIPLFADAVYHPNKITNLIEQYHQLVRWGWGIISFPIACKVLLENKNIPLSKKFKKLGVMFELFVVVKIAAILFAVSLPILFLIHQDFGGHVYLYSLPKTLSVLMTLLTCCMIPMLYIKYQLLPSHPSDWNKFKQVGHFLIEVPLHFVILYTYAFIPFLIGPLMMMLGKNYEYKIIKKF</sequence>